<comment type="caution">
    <text evidence="3">The sequence shown here is derived from an EMBL/GenBank/DDBJ whole genome shotgun (WGS) entry which is preliminary data.</text>
</comment>
<name>A0AAE0NUQ1_SORBR</name>
<dbReference type="InterPro" id="IPR011990">
    <property type="entry name" value="TPR-like_helical_dom_sf"/>
</dbReference>
<evidence type="ECO:0000313" key="4">
    <source>
        <dbReference type="Proteomes" id="UP001281003"/>
    </source>
</evidence>
<dbReference type="EMBL" id="JAUTDP010000018">
    <property type="protein sequence ID" value="KAK3388097.1"/>
    <property type="molecule type" value="Genomic_DNA"/>
</dbReference>
<dbReference type="Gene3D" id="2.170.270.10">
    <property type="entry name" value="SET domain"/>
    <property type="match status" value="1"/>
</dbReference>
<gene>
    <name evidence="3" type="ORF">B0T20DRAFT_109136</name>
</gene>
<dbReference type="PROSITE" id="PS50280">
    <property type="entry name" value="SET"/>
    <property type="match status" value="1"/>
</dbReference>
<feature type="compositionally biased region" description="Basic and acidic residues" evidence="1">
    <location>
        <begin position="28"/>
        <end position="43"/>
    </location>
</feature>
<dbReference type="InterPro" id="IPR046341">
    <property type="entry name" value="SET_dom_sf"/>
</dbReference>
<reference evidence="3" key="2">
    <citation type="submission" date="2023-07" db="EMBL/GenBank/DDBJ databases">
        <authorList>
            <consortium name="Lawrence Berkeley National Laboratory"/>
            <person name="Haridas S."/>
            <person name="Hensen N."/>
            <person name="Bonometti L."/>
            <person name="Westerberg I."/>
            <person name="Brannstrom I.O."/>
            <person name="Guillou S."/>
            <person name="Cros-Aarteil S."/>
            <person name="Calhoun S."/>
            <person name="Kuo A."/>
            <person name="Mondo S."/>
            <person name="Pangilinan J."/>
            <person name="Riley R."/>
            <person name="LaButti K."/>
            <person name="Andreopoulos B."/>
            <person name="Lipzen A."/>
            <person name="Chen C."/>
            <person name="Yanf M."/>
            <person name="Daum C."/>
            <person name="Ng V."/>
            <person name="Clum A."/>
            <person name="Steindorff A."/>
            <person name="Ohm R."/>
            <person name="Martin F."/>
            <person name="Silar P."/>
            <person name="Natvig D."/>
            <person name="Lalanne C."/>
            <person name="Gautier V."/>
            <person name="Ament-velasquez S.L."/>
            <person name="Kruys A."/>
            <person name="Hutchinson M.I."/>
            <person name="Powell A.J."/>
            <person name="Barry K."/>
            <person name="Miller A.N."/>
            <person name="Grigoriev I.V."/>
            <person name="Debuchy R."/>
            <person name="Gladieux P."/>
            <person name="Thoren M.H."/>
            <person name="Johannesson H."/>
        </authorList>
    </citation>
    <scope>NUCLEOTIDE SEQUENCE</scope>
    <source>
        <strain evidence="3">FGSC 1904</strain>
    </source>
</reference>
<evidence type="ECO:0000256" key="1">
    <source>
        <dbReference type="SAM" id="MobiDB-lite"/>
    </source>
</evidence>
<proteinExistence type="predicted"/>
<dbReference type="PANTHER" id="PTHR47643">
    <property type="entry name" value="TPR DOMAIN PROTEIN (AFU_ORTHOLOGUE AFUA_5G12710)"/>
    <property type="match status" value="1"/>
</dbReference>
<feature type="domain" description="SET" evidence="2">
    <location>
        <begin position="341"/>
        <end position="515"/>
    </location>
</feature>
<protein>
    <recommendedName>
        <fullName evidence="2">SET domain-containing protein</fullName>
    </recommendedName>
</protein>
<evidence type="ECO:0000259" key="2">
    <source>
        <dbReference type="PROSITE" id="PS50280"/>
    </source>
</evidence>
<dbReference type="SMART" id="SM00317">
    <property type="entry name" value="SET"/>
    <property type="match status" value="1"/>
</dbReference>
<dbReference type="Pfam" id="PF00856">
    <property type="entry name" value="SET"/>
    <property type="match status" value="1"/>
</dbReference>
<organism evidence="3 4">
    <name type="scientific">Sordaria brevicollis</name>
    <dbReference type="NCBI Taxonomy" id="83679"/>
    <lineage>
        <taxon>Eukaryota</taxon>
        <taxon>Fungi</taxon>
        <taxon>Dikarya</taxon>
        <taxon>Ascomycota</taxon>
        <taxon>Pezizomycotina</taxon>
        <taxon>Sordariomycetes</taxon>
        <taxon>Sordariomycetidae</taxon>
        <taxon>Sordariales</taxon>
        <taxon>Sordariaceae</taxon>
        <taxon>Sordaria</taxon>
    </lineage>
</organism>
<dbReference type="PANTHER" id="PTHR47643:SF2">
    <property type="entry name" value="TPR DOMAIN PROTEIN (AFU_ORTHOLOGUE AFUA_5G12710)"/>
    <property type="match status" value="1"/>
</dbReference>
<dbReference type="AlphaFoldDB" id="A0AAE0NUQ1"/>
<dbReference type="SUPFAM" id="SSF82199">
    <property type="entry name" value="SET domain"/>
    <property type="match status" value="1"/>
</dbReference>
<dbReference type="Gene3D" id="1.25.40.10">
    <property type="entry name" value="Tetratricopeptide repeat domain"/>
    <property type="match status" value="1"/>
</dbReference>
<reference evidence="3" key="1">
    <citation type="journal article" date="2023" name="Mol. Phylogenet. Evol.">
        <title>Genome-scale phylogeny and comparative genomics of the fungal order Sordariales.</title>
        <authorList>
            <person name="Hensen N."/>
            <person name="Bonometti L."/>
            <person name="Westerberg I."/>
            <person name="Brannstrom I.O."/>
            <person name="Guillou S."/>
            <person name="Cros-Aarteil S."/>
            <person name="Calhoun S."/>
            <person name="Haridas S."/>
            <person name="Kuo A."/>
            <person name="Mondo S."/>
            <person name="Pangilinan J."/>
            <person name="Riley R."/>
            <person name="LaButti K."/>
            <person name="Andreopoulos B."/>
            <person name="Lipzen A."/>
            <person name="Chen C."/>
            <person name="Yan M."/>
            <person name="Daum C."/>
            <person name="Ng V."/>
            <person name="Clum A."/>
            <person name="Steindorff A."/>
            <person name="Ohm R.A."/>
            <person name="Martin F."/>
            <person name="Silar P."/>
            <person name="Natvig D.O."/>
            <person name="Lalanne C."/>
            <person name="Gautier V."/>
            <person name="Ament-Velasquez S.L."/>
            <person name="Kruys A."/>
            <person name="Hutchinson M.I."/>
            <person name="Powell A.J."/>
            <person name="Barry K."/>
            <person name="Miller A.N."/>
            <person name="Grigoriev I.V."/>
            <person name="Debuchy R."/>
            <person name="Gladieux P."/>
            <person name="Hiltunen Thoren M."/>
            <person name="Johannesson H."/>
        </authorList>
    </citation>
    <scope>NUCLEOTIDE SEQUENCE</scope>
    <source>
        <strain evidence="3">FGSC 1904</strain>
    </source>
</reference>
<evidence type="ECO:0000313" key="3">
    <source>
        <dbReference type="EMBL" id="KAK3388097.1"/>
    </source>
</evidence>
<sequence length="724" mass="79927">MAVAAKQKTITSAPPKSSLAGTIPTKKLTKEQLFKTHEKHIKEQNATQTPNGPRPVKQPNLAEAYPASTKSIRDVEIIPLSDLSVETHHRGKGLIVKVISPPYIGAGAVSIVEDQWGNVDKLAIYNQGDSAILSGVPEGCIVAVKEPYYVQNGAENDFMICVDHPSDVILLRFTDPIIPEPLRLGPLLKSAAEWRTAGDQAFLERDFPTAVFCYTEALEGLEEDSAKAPVYTKRAGVNLLLGRYDAAKSDALASRTGAPTDWKAYYNAGRAAYGLCEYALSKSYFEEALKLNAKGTGGVQKEYERVQARVKEESEGNYDFAAMHASLSPTSVHIDAGSFLANTRVADSGHHGRGLFATRSLKAGDLVYVEKATLMPNQYDPARASAALYTLMVRQLCDNPSLADTVLKLFPGPLPYDPSTSEVAVGTLLDGVPIVDVFMVEGIRTKNCFSSPLSTYDDTKPTYNSARMAKGLWAHSSLMNHSCVPNTMRSFVGDMLICRATRDVKEGEELFQQYVPVKTLVDVRNKEFEEGWGFECRCGLCEGERKSGEEKLKKRREVMLSLEKFLDKKPSNGKGTIVPDATIRTADKMMRQLEELHEGEVYGELPRLTLVYPCNWLVDAHRAKKQWGKVVKYSLKVLRNFGFTAVPRDEDPTKLTLDWDPREIYTKSGEVSLMAVHVVASLRRLAEAYKNLGHNELSEKCLEAAKFGYTMVTGFSEDVDALGQ</sequence>
<dbReference type="InterPro" id="IPR001214">
    <property type="entry name" value="SET_dom"/>
</dbReference>
<dbReference type="CDD" id="cd20071">
    <property type="entry name" value="SET_SMYD"/>
    <property type="match status" value="1"/>
</dbReference>
<dbReference type="SUPFAM" id="SSF48452">
    <property type="entry name" value="TPR-like"/>
    <property type="match status" value="1"/>
</dbReference>
<accession>A0AAE0NUQ1</accession>
<keyword evidence="4" id="KW-1185">Reference proteome</keyword>
<feature type="region of interest" description="Disordered" evidence="1">
    <location>
        <begin position="1"/>
        <end position="60"/>
    </location>
</feature>
<dbReference type="Proteomes" id="UP001281003">
    <property type="component" value="Unassembled WGS sequence"/>
</dbReference>
<dbReference type="InterPro" id="IPR053209">
    <property type="entry name" value="Gramillin-biosynth_MTr"/>
</dbReference>